<dbReference type="GO" id="GO:0051607">
    <property type="term" value="P:defense response to virus"/>
    <property type="evidence" value="ECO:0007669"/>
    <property type="project" value="UniProtKB-KW"/>
</dbReference>
<dbReference type="SUPFAM" id="SSF81301">
    <property type="entry name" value="Nucleotidyltransferase"/>
    <property type="match status" value="1"/>
</dbReference>
<gene>
    <name evidence="2" type="ORF">ERS852491_02717</name>
</gene>
<dbReference type="AlphaFoldDB" id="A0A174GCX6"/>
<dbReference type="STRING" id="39482.ERS852491_02717"/>
<dbReference type="CDD" id="cd05400">
    <property type="entry name" value="NT_2-5OAS_ClassI-CCAase"/>
    <property type="match status" value="1"/>
</dbReference>
<evidence type="ECO:0000313" key="2">
    <source>
        <dbReference type="EMBL" id="CUO60392.1"/>
    </source>
</evidence>
<dbReference type="EMBL" id="CYZU01000024">
    <property type="protein sequence ID" value="CUO60392.1"/>
    <property type="molecule type" value="Genomic_DNA"/>
</dbReference>
<sequence length="295" mass="34148">MSDISVSQDFTEFCKNLRMNSSTVKDIQTRYHAITKRINKDFWSTESETNHSFYVGSYGRGTAIYTSDIDIVVELPWSEYTKYNAYSGNGQTALLQAVKTSLQKTYSSSNVGGDGQVVVIDFSNGIKFEIVPAFILNEDTYIYPDTHNGGSWKYMKPKEEMAVFSGRNSISNNNLKKLCRMARAWNSNMSVLMSGILIDTIAYRFMQSYEYADKSYSYFDWLSRDFFKYLYDNADKEYWIKFGDNKQHVTKKYSFKSEAKNAYDLSIAAISAANKDYSYTWHSKWREIYGTKFPL</sequence>
<evidence type="ECO:0000256" key="1">
    <source>
        <dbReference type="ARBA" id="ARBA00023118"/>
    </source>
</evidence>
<evidence type="ECO:0008006" key="4">
    <source>
        <dbReference type="Google" id="ProtNLM"/>
    </source>
</evidence>
<dbReference type="Gene3D" id="3.30.460.10">
    <property type="entry name" value="Beta Polymerase, domain 2"/>
    <property type="match status" value="1"/>
</dbReference>
<dbReference type="InterPro" id="IPR043519">
    <property type="entry name" value="NT_sf"/>
</dbReference>
<dbReference type="InterPro" id="IPR006116">
    <property type="entry name" value="NT_2-5OAS_ClassI-CCAase"/>
</dbReference>
<protein>
    <recommendedName>
        <fullName evidence="4">Nucleotidyltransferase</fullName>
    </recommendedName>
</protein>
<proteinExistence type="predicted"/>
<keyword evidence="1" id="KW-0051">Antiviral defense</keyword>
<dbReference type="Proteomes" id="UP000095544">
    <property type="component" value="Unassembled WGS sequence"/>
</dbReference>
<evidence type="ECO:0000313" key="3">
    <source>
        <dbReference type="Proteomes" id="UP000095544"/>
    </source>
</evidence>
<name>A0A174GCX6_9FIRM</name>
<dbReference type="Pfam" id="PF18144">
    <property type="entry name" value="SMODS"/>
    <property type="match status" value="1"/>
</dbReference>
<dbReference type="RefSeq" id="WP_242857597.1">
    <property type="nucleotide sequence ID" value="NZ_CYZU01000024.1"/>
</dbReference>
<accession>A0A174GCX6</accession>
<reference evidence="2 3" key="1">
    <citation type="submission" date="2015-09" db="EMBL/GenBank/DDBJ databases">
        <authorList>
            <consortium name="Pathogen Informatics"/>
        </authorList>
    </citation>
    <scope>NUCLEOTIDE SEQUENCE [LARGE SCALE GENOMIC DNA]</scope>
    <source>
        <strain evidence="2 3">2789STDY5834876</strain>
    </source>
</reference>
<dbReference type="GO" id="GO:0016779">
    <property type="term" value="F:nucleotidyltransferase activity"/>
    <property type="evidence" value="ECO:0007669"/>
    <property type="project" value="InterPro"/>
</dbReference>
<organism evidence="2 3">
    <name type="scientific">Faecalicatena contorta</name>
    <dbReference type="NCBI Taxonomy" id="39482"/>
    <lineage>
        <taxon>Bacteria</taxon>
        <taxon>Bacillati</taxon>
        <taxon>Bacillota</taxon>
        <taxon>Clostridia</taxon>
        <taxon>Lachnospirales</taxon>
        <taxon>Lachnospiraceae</taxon>
        <taxon>Faecalicatena</taxon>
    </lineage>
</organism>